<evidence type="ECO:0000313" key="2">
    <source>
        <dbReference type="Proteomes" id="UP001055811"/>
    </source>
</evidence>
<organism evidence="1 2">
    <name type="scientific">Cichorium intybus</name>
    <name type="common">Chicory</name>
    <dbReference type="NCBI Taxonomy" id="13427"/>
    <lineage>
        <taxon>Eukaryota</taxon>
        <taxon>Viridiplantae</taxon>
        <taxon>Streptophyta</taxon>
        <taxon>Embryophyta</taxon>
        <taxon>Tracheophyta</taxon>
        <taxon>Spermatophyta</taxon>
        <taxon>Magnoliopsida</taxon>
        <taxon>eudicotyledons</taxon>
        <taxon>Gunneridae</taxon>
        <taxon>Pentapetalae</taxon>
        <taxon>asterids</taxon>
        <taxon>campanulids</taxon>
        <taxon>Asterales</taxon>
        <taxon>Asteraceae</taxon>
        <taxon>Cichorioideae</taxon>
        <taxon>Cichorieae</taxon>
        <taxon>Cichoriinae</taxon>
        <taxon>Cichorium</taxon>
    </lineage>
</organism>
<gene>
    <name evidence="1" type="ORF">L2E82_13002</name>
</gene>
<sequence length="364" mass="41622">MGVWSHPEISLEDLLKLVKGFVDILILASGYQSSGRFAHWDPINIKKAFQWGLFFENVFKSIDGNQDSMDELDAALSKLTSDPHFPQGLTHMSYATLGKARLFILEHFIRTLPMRDTHLKAVLKATIEMDLDELQKTETDYLDVYLDKLILQNTIRSQDSIEEGKMDFSPNPDLTTFAIQGITKRQVAVSRVSSLETSVDVVSKTITQGNSNKLQEQQKAFVWNNWHTRSLSYLLDKQTIRLVSGASMIFSAPKVQWIHVFEQLDTSSEEIETIEQEIIEYLDVKLSNQIHRLWEVSPVLTAASLSPWSRLFEAYASELLSQFKGKTTKIRCCSCSDGNKEHTECEVAERIWCLYIFHVSKFQS</sequence>
<proteinExistence type="predicted"/>
<keyword evidence="2" id="KW-1185">Reference proteome</keyword>
<protein>
    <submittedName>
        <fullName evidence="1">Uncharacterized protein</fullName>
    </submittedName>
</protein>
<reference evidence="1 2" key="2">
    <citation type="journal article" date="2022" name="Mol. Ecol. Resour.">
        <title>The genomes of chicory, endive, great burdock and yacon provide insights into Asteraceae paleo-polyploidization history and plant inulin production.</title>
        <authorList>
            <person name="Fan W."/>
            <person name="Wang S."/>
            <person name="Wang H."/>
            <person name="Wang A."/>
            <person name="Jiang F."/>
            <person name="Liu H."/>
            <person name="Zhao H."/>
            <person name="Xu D."/>
            <person name="Zhang Y."/>
        </authorList>
    </citation>
    <scope>NUCLEOTIDE SEQUENCE [LARGE SCALE GENOMIC DNA]</scope>
    <source>
        <strain evidence="2">cv. Punajuju</strain>
        <tissue evidence="1">Leaves</tissue>
    </source>
</reference>
<name>A0ACB9GIP4_CICIN</name>
<dbReference type="Proteomes" id="UP001055811">
    <property type="component" value="Linkage Group LG02"/>
</dbReference>
<comment type="caution">
    <text evidence="1">The sequence shown here is derived from an EMBL/GenBank/DDBJ whole genome shotgun (WGS) entry which is preliminary data.</text>
</comment>
<reference evidence="2" key="1">
    <citation type="journal article" date="2022" name="Mol. Ecol. Resour.">
        <title>The genomes of chicory, endive, great burdock and yacon provide insights into Asteraceae palaeo-polyploidization history and plant inulin production.</title>
        <authorList>
            <person name="Fan W."/>
            <person name="Wang S."/>
            <person name="Wang H."/>
            <person name="Wang A."/>
            <person name="Jiang F."/>
            <person name="Liu H."/>
            <person name="Zhao H."/>
            <person name="Xu D."/>
            <person name="Zhang Y."/>
        </authorList>
    </citation>
    <scope>NUCLEOTIDE SEQUENCE [LARGE SCALE GENOMIC DNA]</scope>
    <source>
        <strain evidence="2">cv. Punajuju</strain>
    </source>
</reference>
<dbReference type="EMBL" id="CM042010">
    <property type="protein sequence ID" value="KAI3782941.1"/>
    <property type="molecule type" value="Genomic_DNA"/>
</dbReference>
<accession>A0ACB9GIP4</accession>
<evidence type="ECO:0000313" key="1">
    <source>
        <dbReference type="EMBL" id="KAI3782941.1"/>
    </source>
</evidence>